<dbReference type="RefSeq" id="WP_011115603.1">
    <property type="nucleotide sequence ID" value="NC_004917.1"/>
</dbReference>
<keyword evidence="2" id="KW-1185">Reference proteome</keyword>
<dbReference type="EMBL" id="AE017125">
    <property type="protein sequence ID" value="AAP77358.1"/>
    <property type="molecule type" value="Genomic_DNA"/>
</dbReference>
<reference evidence="1 2" key="1">
    <citation type="journal article" date="2003" name="Proc. Natl. Acad. Sci. U.S.A.">
        <title>The complete genome sequence of the carcinogenic bacterium Helicobacter hepaticus.</title>
        <authorList>
            <person name="Suerbaum S."/>
            <person name="Josenhans C."/>
            <person name="Sterzenbach T."/>
            <person name="Drescher B."/>
            <person name="Brandt P."/>
            <person name="Bell M."/>
            <person name="Droege M."/>
            <person name="Fartmann B."/>
            <person name="Fischer H.-P."/>
            <person name="Ge Z."/>
            <person name="Hoerster A."/>
            <person name="Holland R."/>
            <person name="Klein K."/>
            <person name="Koenig J."/>
            <person name="Macko L."/>
            <person name="Mendz G.L."/>
            <person name="Nyakatura G."/>
            <person name="Schauer D.B."/>
            <person name="Shen Z."/>
            <person name="Weber J."/>
            <person name="Frosch M."/>
            <person name="Fox J.G."/>
        </authorList>
    </citation>
    <scope>NUCLEOTIDE SEQUENCE [LARGE SCALE GENOMIC DNA]</scope>
    <source>
        <strain evidence="2">ATCC 51449 / 3B1</strain>
    </source>
</reference>
<accession>Q7VI47</accession>
<protein>
    <submittedName>
        <fullName evidence="1">Uncharacterized protein</fullName>
    </submittedName>
</protein>
<organism evidence="1 2">
    <name type="scientific">Helicobacter hepaticus (strain ATCC 51449 / 3B1)</name>
    <dbReference type="NCBI Taxonomy" id="235279"/>
    <lineage>
        <taxon>Bacteria</taxon>
        <taxon>Pseudomonadati</taxon>
        <taxon>Campylobacterota</taxon>
        <taxon>Epsilonproteobacteria</taxon>
        <taxon>Campylobacterales</taxon>
        <taxon>Helicobacteraceae</taxon>
        <taxon>Helicobacter</taxon>
    </lineage>
</organism>
<dbReference type="HOGENOM" id="CLU_1007502_0_0_7"/>
<dbReference type="Proteomes" id="UP000002495">
    <property type="component" value="Chromosome"/>
</dbReference>
<dbReference type="OrthoDB" id="5319074at2"/>
<dbReference type="STRING" id="235279.HH_0761"/>
<name>Q7VI47_HELHP</name>
<evidence type="ECO:0000313" key="2">
    <source>
        <dbReference type="Proteomes" id="UP000002495"/>
    </source>
</evidence>
<proteinExistence type="predicted"/>
<dbReference type="KEGG" id="hhe:HH_0761"/>
<gene>
    <name evidence="1" type="ordered locus">HH_0761</name>
</gene>
<evidence type="ECO:0000313" key="1">
    <source>
        <dbReference type="EMBL" id="AAP77358.1"/>
    </source>
</evidence>
<sequence>MRTITPLPTPPSSNDTASFDIRADAFIGALPTFVQELNDFGLDISNIGKHTFEKAEVVIKEGQKELLEQHNIYKAQIEQMIEAAQLLIAAQSAIKSDMWSTTLHSILFTIKSLIQERKEILHHRAKIGQYGLFFRSSLPQGWVKAGSLLKKREYPLAYMYFKNTNKSLQEDCPKGYFRLPKPNVYAKGCSDFKRVGEFEREGLPNVNAGNYVNDSWRYSLGGKGGGSRDDWGCATSHANFALSNWNSIYGRTDSVEVNHNLYLEGFYVGEDKMRLK</sequence>
<dbReference type="AlphaFoldDB" id="Q7VI47"/>